<organism evidence="2">
    <name type="scientific">marine sediment metagenome</name>
    <dbReference type="NCBI Taxonomy" id="412755"/>
    <lineage>
        <taxon>unclassified sequences</taxon>
        <taxon>metagenomes</taxon>
        <taxon>ecological metagenomes</taxon>
    </lineage>
</organism>
<name>X1ADT3_9ZZZZ</name>
<reference evidence="2" key="1">
    <citation type="journal article" date="2014" name="Front. Microbiol.">
        <title>High frequency of phylogenetically diverse reductive dehalogenase-homologous genes in deep subseafloor sedimentary metagenomes.</title>
        <authorList>
            <person name="Kawai M."/>
            <person name="Futagami T."/>
            <person name="Toyoda A."/>
            <person name="Takaki Y."/>
            <person name="Nishi S."/>
            <person name="Hori S."/>
            <person name="Arai W."/>
            <person name="Tsubouchi T."/>
            <person name="Morono Y."/>
            <person name="Uchiyama I."/>
            <person name="Ito T."/>
            <person name="Fujiyama A."/>
            <person name="Inagaki F."/>
            <person name="Takami H."/>
        </authorList>
    </citation>
    <scope>NUCLEOTIDE SEQUENCE</scope>
    <source>
        <strain evidence="2">Expedition CK06-06</strain>
    </source>
</reference>
<dbReference type="EMBL" id="BART01003553">
    <property type="protein sequence ID" value="GAG58226.1"/>
    <property type="molecule type" value="Genomic_DNA"/>
</dbReference>
<gene>
    <name evidence="2" type="ORF">S01H4_09687</name>
</gene>
<dbReference type="AlphaFoldDB" id="X1ADT3"/>
<dbReference type="InterPro" id="IPR000014">
    <property type="entry name" value="PAS"/>
</dbReference>
<sequence length="51" mass="5901">IYTKDGELIWVNVINTLVKLHNEILIQVIIQDISERKLTEKALQPSEQESP</sequence>
<comment type="caution">
    <text evidence="2">The sequence shown here is derived from an EMBL/GenBank/DDBJ whole genome shotgun (WGS) entry which is preliminary data.</text>
</comment>
<feature type="non-terminal residue" evidence="2">
    <location>
        <position position="1"/>
    </location>
</feature>
<evidence type="ECO:0000313" key="2">
    <source>
        <dbReference type="EMBL" id="GAG58226.1"/>
    </source>
</evidence>
<evidence type="ECO:0000259" key="1">
    <source>
        <dbReference type="PROSITE" id="PS50113"/>
    </source>
</evidence>
<dbReference type="InterPro" id="IPR000700">
    <property type="entry name" value="PAS-assoc_C"/>
</dbReference>
<dbReference type="PROSITE" id="PS50113">
    <property type="entry name" value="PAC"/>
    <property type="match status" value="1"/>
</dbReference>
<dbReference type="NCBIfam" id="TIGR00229">
    <property type="entry name" value="sensory_box"/>
    <property type="match status" value="1"/>
</dbReference>
<proteinExistence type="predicted"/>
<protein>
    <recommendedName>
        <fullName evidence="1">PAC domain-containing protein</fullName>
    </recommendedName>
</protein>
<dbReference type="InterPro" id="IPR035965">
    <property type="entry name" value="PAS-like_dom_sf"/>
</dbReference>
<feature type="domain" description="PAC" evidence="1">
    <location>
        <begin position="1"/>
        <end position="45"/>
    </location>
</feature>
<dbReference type="Gene3D" id="3.30.450.20">
    <property type="entry name" value="PAS domain"/>
    <property type="match status" value="1"/>
</dbReference>
<accession>X1ADT3</accession>
<dbReference type="SUPFAM" id="SSF55785">
    <property type="entry name" value="PYP-like sensor domain (PAS domain)"/>
    <property type="match status" value="1"/>
</dbReference>